<dbReference type="GO" id="GO:0070842">
    <property type="term" value="P:aggresome assembly"/>
    <property type="evidence" value="ECO:0007669"/>
    <property type="project" value="TreeGrafter"/>
</dbReference>
<dbReference type="GO" id="GO:0005164">
    <property type="term" value="F:tumor necrosis factor receptor binding"/>
    <property type="evidence" value="ECO:0007669"/>
    <property type="project" value="TreeGrafter"/>
</dbReference>
<feature type="compositionally biased region" description="Basic and acidic residues" evidence="7">
    <location>
        <begin position="1322"/>
        <end position="1332"/>
    </location>
</feature>
<evidence type="ECO:0000259" key="9">
    <source>
        <dbReference type="PROSITE" id="PS50119"/>
    </source>
</evidence>
<dbReference type="GO" id="GO:0008270">
    <property type="term" value="F:zinc ion binding"/>
    <property type="evidence" value="ECO:0007669"/>
    <property type="project" value="UniProtKB-KW"/>
</dbReference>
<dbReference type="PANTHER" id="PTHR36754">
    <property type="entry name" value="E3 UBIQUITIN-PROTEIN LIGASE TRIM37"/>
    <property type="match status" value="1"/>
</dbReference>
<comment type="subcellular location">
    <subcellularLocation>
        <location evidence="1">Cytoplasm</location>
    </subcellularLocation>
</comment>
<dbReference type="InterPro" id="IPR008974">
    <property type="entry name" value="TRAF-like"/>
</dbReference>
<dbReference type="CDD" id="cd16619">
    <property type="entry name" value="mRING-HC-C4C4_TRIM37_C-VIII"/>
    <property type="match status" value="1"/>
</dbReference>
<dbReference type="SMART" id="SM00502">
    <property type="entry name" value="BBC"/>
    <property type="match status" value="1"/>
</dbReference>
<dbReference type="GO" id="GO:0031625">
    <property type="term" value="F:ubiquitin protein ligase binding"/>
    <property type="evidence" value="ECO:0007669"/>
    <property type="project" value="TreeGrafter"/>
</dbReference>
<evidence type="ECO:0000259" key="10">
    <source>
        <dbReference type="PROSITE" id="PS50144"/>
    </source>
</evidence>
<dbReference type="PROSITE" id="PS50089">
    <property type="entry name" value="ZF_RING_2"/>
    <property type="match status" value="1"/>
</dbReference>
<dbReference type="InterPro" id="IPR037299">
    <property type="entry name" value="TRIM37_MATH"/>
</dbReference>
<feature type="region of interest" description="Disordered" evidence="7">
    <location>
        <begin position="1134"/>
        <end position="1160"/>
    </location>
</feature>
<feature type="compositionally biased region" description="Polar residues" evidence="7">
    <location>
        <begin position="1142"/>
        <end position="1159"/>
    </location>
</feature>
<feature type="region of interest" description="Disordered" evidence="7">
    <location>
        <begin position="970"/>
        <end position="992"/>
    </location>
</feature>
<evidence type="ECO:0000256" key="2">
    <source>
        <dbReference type="ARBA" id="ARBA00022490"/>
    </source>
</evidence>
<dbReference type="Gene3D" id="3.30.40.10">
    <property type="entry name" value="Zinc/RING finger domain, C3HC4 (zinc finger)"/>
    <property type="match status" value="1"/>
</dbReference>
<evidence type="ECO:0000256" key="5">
    <source>
        <dbReference type="ARBA" id="ARBA00022833"/>
    </source>
</evidence>
<dbReference type="InterPro" id="IPR001841">
    <property type="entry name" value="Znf_RING"/>
</dbReference>
<feature type="compositionally biased region" description="Basic and acidic residues" evidence="7">
    <location>
        <begin position="1212"/>
        <end position="1229"/>
    </location>
</feature>
<feature type="compositionally biased region" description="Basic and acidic residues" evidence="7">
    <location>
        <begin position="158"/>
        <end position="185"/>
    </location>
</feature>
<dbReference type="GO" id="GO:0061630">
    <property type="term" value="F:ubiquitin protein ligase activity"/>
    <property type="evidence" value="ECO:0007669"/>
    <property type="project" value="TreeGrafter"/>
</dbReference>
<dbReference type="GO" id="GO:0006513">
    <property type="term" value="P:protein monoubiquitination"/>
    <property type="evidence" value="ECO:0007669"/>
    <property type="project" value="TreeGrafter"/>
</dbReference>
<accession>A0A9W2YHL2</accession>
<dbReference type="SUPFAM" id="SSF57850">
    <property type="entry name" value="RING/U-box"/>
    <property type="match status" value="1"/>
</dbReference>
<feature type="region of interest" description="Disordered" evidence="7">
    <location>
        <begin position="154"/>
        <end position="185"/>
    </location>
</feature>
<dbReference type="InterPro" id="IPR053003">
    <property type="entry name" value="TRIM_RBCC_E3_ubiq-ligases"/>
</dbReference>
<dbReference type="GO" id="GO:0005778">
    <property type="term" value="C:peroxisomal membrane"/>
    <property type="evidence" value="ECO:0007669"/>
    <property type="project" value="TreeGrafter"/>
</dbReference>
<keyword evidence="11" id="KW-1185">Reference proteome</keyword>
<reference evidence="12" key="1">
    <citation type="submission" date="2025-08" db="UniProtKB">
        <authorList>
            <consortium name="RefSeq"/>
        </authorList>
    </citation>
    <scope>IDENTIFICATION</scope>
</reference>
<dbReference type="InterPro" id="IPR000315">
    <property type="entry name" value="Znf_B-box"/>
</dbReference>
<evidence type="ECO:0000256" key="1">
    <source>
        <dbReference type="ARBA" id="ARBA00004496"/>
    </source>
</evidence>
<evidence type="ECO:0000256" key="3">
    <source>
        <dbReference type="ARBA" id="ARBA00022723"/>
    </source>
</evidence>
<feature type="compositionally biased region" description="Low complexity" evidence="7">
    <location>
        <begin position="83"/>
        <end position="99"/>
    </location>
</feature>
<keyword evidence="5" id="KW-0862">Zinc</keyword>
<dbReference type="InterPro" id="IPR002083">
    <property type="entry name" value="MATH/TRAF_dom"/>
</dbReference>
<name>A0A9W2YHL2_BIOGL</name>
<evidence type="ECO:0000256" key="6">
    <source>
        <dbReference type="PROSITE-ProRule" id="PRU00024"/>
    </source>
</evidence>
<dbReference type="GeneID" id="106068148"/>
<feature type="compositionally biased region" description="Acidic residues" evidence="7">
    <location>
        <begin position="854"/>
        <end position="872"/>
    </location>
</feature>
<feature type="domain" description="RING-type" evidence="8">
    <location>
        <begin position="358"/>
        <end position="398"/>
    </location>
</feature>
<dbReference type="CDD" id="cd19779">
    <property type="entry name" value="Bbox2_TRIM37_C-VIII"/>
    <property type="match status" value="1"/>
</dbReference>
<feature type="region of interest" description="Disordered" evidence="7">
    <location>
        <begin position="1269"/>
        <end position="1332"/>
    </location>
</feature>
<dbReference type="CDD" id="cd03773">
    <property type="entry name" value="MATH_TRIM37"/>
    <property type="match status" value="1"/>
</dbReference>
<evidence type="ECO:0000313" key="12">
    <source>
        <dbReference type="RefSeq" id="XP_055862213.1"/>
    </source>
</evidence>
<gene>
    <name evidence="12" type="primary">LOC106068148</name>
</gene>
<dbReference type="SMART" id="SM00336">
    <property type="entry name" value="BBOX"/>
    <property type="match status" value="1"/>
</dbReference>
<dbReference type="Proteomes" id="UP001165740">
    <property type="component" value="Chromosome 12"/>
</dbReference>
<protein>
    <submittedName>
        <fullName evidence="12">E3 ubiquitin-protein ligase TRIM37-like isoform X1</fullName>
    </submittedName>
</protein>
<dbReference type="Gene3D" id="2.60.210.10">
    <property type="entry name" value="Apoptosis, Tumor Necrosis Factor Receptor Associated Protein 2, Chain A"/>
    <property type="match status" value="1"/>
</dbReference>
<proteinExistence type="predicted"/>
<feature type="domain" description="MATH" evidence="10">
    <location>
        <begin position="621"/>
        <end position="748"/>
    </location>
</feature>
<feature type="compositionally biased region" description="Low complexity" evidence="7">
    <location>
        <begin position="1230"/>
        <end position="1245"/>
    </location>
</feature>
<feature type="compositionally biased region" description="Low complexity" evidence="7">
    <location>
        <begin position="826"/>
        <end position="853"/>
    </location>
</feature>
<dbReference type="PROSITE" id="PS50119">
    <property type="entry name" value="ZF_BBOX"/>
    <property type="match status" value="1"/>
</dbReference>
<evidence type="ECO:0000313" key="11">
    <source>
        <dbReference type="Proteomes" id="UP001165740"/>
    </source>
</evidence>
<dbReference type="SUPFAM" id="SSF49599">
    <property type="entry name" value="TRAF domain-like"/>
    <property type="match status" value="1"/>
</dbReference>
<dbReference type="RefSeq" id="XP_055862213.1">
    <property type="nucleotide sequence ID" value="XM_056006238.1"/>
</dbReference>
<dbReference type="SMART" id="SM00061">
    <property type="entry name" value="MATH"/>
    <property type="match status" value="1"/>
</dbReference>
<evidence type="ECO:0000256" key="4">
    <source>
        <dbReference type="ARBA" id="ARBA00022771"/>
    </source>
</evidence>
<feature type="region of interest" description="Disordered" evidence="7">
    <location>
        <begin position="1212"/>
        <end position="1250"/>
    </location>
</feature>
<feature type="domain" description="B box-type" evidence="9">
    <location>
        <begin position="435"/>
        <end position="477"/>
    </location>
</feature>
<feature type="compositionally biased region" description="Basic residues" evidence="7">
    <location>
        <begin position="1"/>
        <end position="17"/>
    </location>
</feature>
<sequence>MSMYRRTMRQKSKKKRPLSVNSLDEKCRMSLMGQMVDMGHSQGNDLKRSASDMFSGHLYGFHRSRSENSPNSNETGIKIFSSTVRSGSSHNSSNDSGIFSGMGSSDNFRDESGAHKKRNDQLNPVIRIISPVESVQSSHNSSLSASAGCTVMQGLEESSGKTKDQSKTAHQASLEHHHNNQDLKTAKCPQSCLASTKGANNSTSHFKHKVSFDLDQESQTSVAHQETSLQEIKTPFKKYLNDYRTTSSSQEIAQLNCSTSAEVKSAKYKQSSIHFKKGNCHEQSSIVNTTQASGSSHHQPTGDGASSSLKYDHLLDASQVEAISLEEILMSNLDTVKEKIQNSNEIILAQSLAEVFRCFICMEKLRDARLCPHCSKLCCFPCIRRWLTEQRSQCPHCRASLLLHELVNCRWAEEVTQQLDTLQQSSPLVRGEGVSRKEMCNEHQEKLSVYCWTCKQCICHQCALWGGTHSGHMFKPLDRIYEEYKSKINGELNLLKSQHSELFCLVQDVERNIESVKNAKDERVREIRNAVELMVARLEAQLKSKLVTLIGQRNQLAQEVTTWDTAIEKVEADLRDCGKSELVMKSKDLLELFRMAHRQSASSFVTTPVPADFNSEIVPQYDSSTFIMKNFSVLRQRADPVYSPPLFVNGLSWRLKVYPDGNGVVRGNYLSVFLELTAGLPETSKYEYRVEMVHQASKDWTKNIVREFASDFEVGECWGYNRFFRLDLLANEGYLKPELDTLILKFQVRPPTFYQKCRDQQWYINQLESLQAQYLHQNNDLKDRLLMEMSRSTSKSPGRKTNLVPEIPIALVENLTSTAATEVSTLLSPSSATTPTTPNVSVSSKPTTGTNADGNEEEEDEDDENEDEDEENAEAHEDSSSSDLGSDTTDYNEKGLSFLQALNPTELNDYQEIRMELAHPISPLNADENDIDEETMSVDNDVDNAIHWSDNVLTAAGFIASTKCTASGAANKLKSSNNLSQPPSSQKKEEEASLLQFLEHQSTERSNPRPEFNTAFAHLSLATADENVDSDQWTNHWLDGLILDKPFSNNDKSVRLSNSSHVTLGGASSMCGAEVELENQNACSVGGQAESDQGIRKSAEDVLEHFQQRFTELAASTIAAANAAVTNETEARRIRNCKKSKSQTASQSLRNTLESSTKPDLSLLDTTLHREQQAFSRTGTSSVTDLDSSLDEFMTLEECDIDLATPPRVIKPELDTEYKSKKQEKEKSPIRVSSSSLPSSGAGVSTLKKDSTHNNLHSWTFNFLRHNKDDKKDKDKIPSVASSHHGTHGIGRSNNSSSSHEGTTSSASSAQESSTAPTSMPRNEHQNQHSSP</sequence>
<feature type="region of interest" description="Disordered" evidence="7">
    <location>
        <begin position="826"/>
        <end position="891"/>
    </location>
</feature>
<dbReference type="GO" id="GO:0016235">
    <property type="term" value="C:aggresome"/>
    <property type="evidence" value="ECO:0007669"/>
    <property type="project" value="TreeGrafter"/>
</dbReference>
<keyword evidence="2" id="KW-0963">Cytoplasm</keyword>
<dbReference type="Pfam" id="PF22486">
    <property type="entry name" value="MATH_2"/>
    <property type="match status" value="1"/>
</dbReference>
<dbReference type="Pfam" id="PF00643">
    <property type="entry name" value="zf-B_box"/>
    <property type="match status" value="1"/>
</dbReference>
<feature type="compositionally biased region" description="Low complexity" evidence="7">
    <location>
        <begin position="973"/>
        <end position="985"/>
    </location>
</feature>
<dbReference type="OrthoDB" id="192247at2759"/>
<feature type="compositionally biased region" description="Low complexity" evidence="7">
    <location>
        <begin position="1293"/>
        <end position="1319"/>
    </location>
</feature>
<dbReference type="InterPro" id="IPR013083">
    <property type="entry name" value="Znf_RING/FYVE/PHD"/>
</dbReference>
<dbReference type="Gene3D" id="3.30.160.60">
    <property type="entry name" value="Classic Zinc Finger"/>
    <property type="match status" value="1"/>
</dbReference>
<dbReference type="PROSITE" id="PS50144">
    <property type="entry name" value="MATH"/>
    <property type="match status" value="1"/>
</dbReference>
<dbReference type="InterPro" id="IPR003649">
    <property type="entry name" value="Bbox_C"/>
</dbReference>
<evidence type="ECO:0000256" key="7">
    <source>
        <dbReference type="SAM" id="MobiDB-lite"/>
    </source>
</evidence>
<dbReference type="SUPFAM" id="SSF57845">
    <property type="entry name" value="B-box zinc-binding domain"/>
    <property type="match status" value="1"/>
</dbReference>
<keyword evidence="3" id="KW-0479">Metal-binding</keyword>
<dbReference type="OMA" id="CHEQSSI"/>
<dbReference type="PANTHER" id="PTHR36754:SF2">
    <property type="entry name" value="E3 UBIQUITIN-PROTEIN LIGASE TRIM37"/>
    <property type="match status" value="1"/>
</dbReference>
<evidence type="ECO:0000259" key="8">
    <source>
        <dbReference type="PROSITE" id="PS50089"/>
    </source>
</evidence>
<dbReference type="GO" id="GO:0051865">
    <property type="term" value="P:protein autoubiquitination"/>
    <property type="evidence" value="ECO:0007669"/>
    <property type="project" value="TreeGrafter"/>
</dbReference>
<feature type="region of interest" description="Disordered" evidence="7">
    <location>
        <begin position="83"/>
        <end position="122"/>
    </location>
</feature>
<feature type="region of interest" description="Disordered" evidence="7">
    <location>
        <begin position="1"/>
        <end position="23"/>
    </location>
</feature>
<keyword evidence="4 6" id="KW-0863">Zinc-finger</keyword>
<organism evidence="11 12">
    <name type="scientific">Biomphalaria glabrata</name>
    <name type="common">Bloodfluke planorb</name>
    <name type="synonym">Freshwater snail</name>
    <dbReference type="NCBI Taxonomy" id="6526"/>
    <lineage>
        <taxon>Eukaryota</taxon>
        <taxon>Metazoa</taxon>
        <taxon>Spiralia</taxon>
        <taxon>Lophotrochozoa</taxon>
        <taxon>Mollusca</taxon>
        <taxon>Gastropoda</taxon>
        <taxon>Heterobranchia</taxon>
        <taxon>Euthyneura</taxon>
        <taxon>Panpulmonata</taxon>
        <taxon>Hygrophila</taxon>
        <taxon>Lymnaeoidea</taxon>
        <taxon>Planorbidae</taxon>
        <taxon>Biomphalaria</taxon>
    </lineage>
</organism>